<dbReference type="InterPro" id="IPR037284">
    <property type="entry name" value="SUF_FeS_clus_asmbl_SufBD_sf"/>
</dbReference>
<dbReference type="InterPro" id="IPR011542">
    <property type="entry name" value="SUF_FeS_clus_asmbl_SufD"/>
</dbReference>
<dbReference type="RefSeq" id="WP_380024535.1">
    <property type="nucleotide sequence ID" value="NZ_JBHSHC010000027.1"/>
</dbReference>
<dbReference type="Proteomes" id="UP001596002">
    <property type="component" value="Unassembled WGS sequence"/>
</dbReference>
<keyword evidence="5" id="KW-1185">Reference proteome</keyword>
<dbReference type="InterPro" id="IPR045595">
    <property type="entry name" value="SufBD_N"/>
</dbReference>
<comment type="caution">
    <text evidence="4">The sequence shown here is derived from an EMBL/GenBank/DDBJ whole genome shotgun (WGS) entry which is preliminary data.</text>
</comment>
<dbReference type="SUPFAM" id="SSF101960">
    <property type="entry name" value="Stabilizer of iron transporter SufD"/>
    <property type="match status" value="1"/>
</dbReference>
<dbReference type="NCBIfam" id="TIGR01981">
    <property type="entry name" value="sufD"/>
    <property type="match status" value="1"/>
</dbReference>
<dbReference type="Pfam" id="PF19295">
    <property type="entry name" value="SufBD_N"/>
    <property type="match status" value="1"/>
</dbReference>
<evidence type="ECO:0000313" key="5">
    <source>
        <dbReference type="Proteomes" id="UP001596002"/>
    </source>
</evidence>
<dbReference type="InterPro" id="IPR055346">
    <property type="entry name" value="Fe-S_cluster_assembly_SufBD"/>
</dbReference>
<protein>
    <submittedName>
        <fullName evidence="4">Fe-S cluster assembly protein SufD</fullName>
    </submittedName>
</protein>
<evidence type="ECO:0000313" key="4">
    <source>
        <dbReference type="EMBL" id="MFC4766637.1"/>
    </source>
</evidence>
<comment type="similarity">
    <text evidence="1">Belongs to the iron-sulfur cluster assembly SufBD family.</text>
</comment>
<accession>A0ABV9Q092</accession>
<proteinExistence type="inferred from homology"/>
<sequence length="431" mass="46941">MSKVISSAIEPSVRALADRFNESGWAKELRIQALEAYDVLDLPKQDEGWRNLRLKEVPLDTLIAGVDKKQTPEQILSRIDENAAGVVVHYNSDVTEIRLDPDLQAKGVILTSLQDAVANHPDKVEKYLGKLYSFKESKFAALHYALRTGGAFLYVPKNVVIDSPIQLFTYADAPNVGVFNHTLVVAEAFSQVTVLEHSSSDLGGGTNVHSAGVEIFTNDGAKVNYIALQNFDQGTYSFNPRRAQVGRDAEVKWVGSELGGKIARSENTSYVEGDGANSEAVVVFFGSGEQSLDVSAAMIHRGRNSTSNIVAKGVMTDKAKTIWRGLGHIQQGSKGSSTFQRENSLILSETSKGDAIPGLLIEETDVAGAGHAATVGRIDEAHLFYLQSRGIPLKQAQKMIVEGFFGSILELIPLENVRKEVETLVDRKLGW</sequence>
<reference evidence="5" key="1">
    <citation type="journal article" date="2019" name="Int. J. Syst. Evol. Microbiol.">
        <title>The Global Catalogue of Microorganisms (GCM) 10K type strain sequencing project: providing services to taxonomists for standard genome sequencing and annotation.</title>
        <authorList>
            <consortium name="The Broad Institute Genomics Platform"/>
            <consortium name="The Broad Institute Genome Sequencing Center for Infectious Disease"/>
            <person name="Wu L."/>
            <person name="Ma J."/>
        </authorList>
    </citation>
    <scope>NUCLEOTIDE SEQUENCE [LARGE SCALE GENOMIC DNA]</scope>
    <source>
        <strain evidence="5">WYCCWR 12678</strain>
    </source>
</reference>
<feature type="domain" description="SUF system FeS cluster assembly SufBD core" evidence="2">
    <location>
        <begin position="172"/>
        <end position="404"/>
    </location>
</feature>
<name>A0ABV9Q092_9BACL</name>
<feature type="domain" description="SUF system FeS cluster assembly SufBD N-terminal" evidence="3">
    <location>
        <begin position="98"/>
        <end position="167"/>
    </location>
</feature>
<evidence type="ECO:0000259" key="2">
    <source>
        <dbReference type="Pfam" id="PF01458"/>
    </source>
</evidence>
<dbReference type="EMBL" id="JBHSHC010000027">
    <property type="protein sequence ID" value="MFC4766637.1"/>
    <property type="molecule type" value="Genomic_DNA"/>
</dbReference>
<evidence type="ECO:0000256" key="1">
    <source>
        <dbReference type="ARBA" id="ARBA00043967"/>
    </source>
</evidence>
<dbReference type="Pfam" id="PF01458">
    <property type="entry name" value="SUFBD_core"/>
    <property type="match status" value="1"/>
</dbReference>
<evidence type="ECO:0000259" key="3">
    <source>
        <dbReference type="Pfam" id="PF19295"/>
    </source>
</evidence>
<dbReference type="PANTHER" id="PTHR30508">
    <property type="entry name" value="FES CLUSTER ASSEMBLY PROTEIN SUF"/>
    <property type="match status" value="1"/>
</dbReference>
<dbReference type="InterPro" id="IPR000825">
    <property type="entry name" value="SUF_FeS_clus_asmbl_SufBD_core"/>
</dbReference>
<organism evidence="4 5">
    <name type="scientific">Effusibacillus consociatus</name>
    <dbReference type="NCBI Taxonomy" id="1117041"/>
    <lineage>
        <taxon>Bacteria</taxon>
        <taxon>Bacillati</taxon>
        <taxon>Bacillota</taxon>
        <taxon>Bacilli</taxon>
        <taxon>Bacillales</taxon>
        <taxon>Alicyclobacillaceae</taxon>
        <taxon>Effusibacillus</taxon>
    </lineage>
</organism>
<gene>
    <name evidence="4" type="primary">sufD</name>
    <name evidence="4" type="ORF">ACFO8Q_04495</name>
</gene>
<dbReference type="PANTHER" id="PTHR30508:SF1">
    <property type="entry name" value="UPF0051 PROTEIN ABCI8, CHLOROPLASTIC-RELATED"/>
    <property type="match status" value="1"/>
</dbReference>